<feature type="transmembrane region" description="Helical" evidence="7">
    <location>
        <begin position="6"/>
        <end position="26"/>
    </location>
</feature>
<evidence type="ECO:0000256" key="4">
    <source>
        <dbReference type="ARBA" id="ARBA00022692"/>
    </source>
</evidence>
<protein>
    <submittedName>
        <fullName evidence="9">DUF421 domain-containing protein</fullName>
    </submittedName>
</protein>
<sequence>MHDFGLMGSRTFIMYVAILIIFRVMGKREVGELSILDLVVFIMIGDLAVGAIENHDATILDSVFPMGILMVIQIVFAYISIKSKRFRSLVDGDPVIIINKGIIDESMMRKQRYNLDDLLAQLRGQGVFNVSDVEYAILETSGELSILEKKEMKKQGLSPFPLIMDGVIQKKVLKEINKDEKWLRQELKKKGYHNEKLISLATYMDGTLFIDEK</sequence>
<dbReference type="InterPro" id="IPR023090">
    <property type="entry name" value="UPF0702_alpha/beta_dom_sf"/>
</dbReference>
<keyword evidence="10" id="KW-1185">Reference proteome</keyword>
<dbReference type="PANTHER" id="PTHR34582:SF6">
    <property type="entry name" value="UPF0702 TRANSMEMBRANE PROTEIN YCAP"/>
    <property type="match status" value="1"/>
</dbReference>
<dbReference type="PANTHER" id="PTHR34582">
    <property type="entry name" value="UPF0702 TRANSMEMBRANE PROTEIN YCAP"/>
    <property type="match status" value="1"/>
</dbReference>
<reference evidence="9 10" key="1">
    <citation type="submission" date="2021-01" db="EMBL/GenBank/DDBJ databases">
        <title>FDA dAtabase for Regulatory Grade micrObial Sequences (FDA-ARGOS): Supporting development and validation of Infectious Disease Dx tests.</title>
        <authorList>
            <person name="Nelson B."/>
            <person name="Plummer A."/>
            <person name="Tallon L."/>
            <person name="Sadzewicz L."/>
            <person name="Zhao X."/>
            <person name="Boylan J."/>
            <person name="Ott S."/>
            <person name="Bowen H."/>
            <person name="Vavikolanu K."/>
            <person name="Mehta A."/>
            <person name="Aluvathingal J."/>
            <person name="Nadendla S."/>
            <person name="Myers T."/>
            <person name="Yan Y."/>
            <person name="Sichtig H."/>
        </authorList>
    </citation>
    <scope>NUCLEOTIDE SEQUENCE [LARGE SCALE GENOMIC DNA]</scope>
    <source>
        <strain evidence="9 10">FDAARGOS_1161</strain>
    </source>
</reference>
<feature type="transmembrane region" description="Helical" evidence="7">
    <location>
        <begin position="33"/>
        <end position="52"/>
    </location>
</feature>
<feature type="transmembrane region" description="Helical" evidence="7">
    <location>
        <begin position="64"/>
        <end position="81"/>
    </location>
</feature>
<comment type="subcellular location">
    <subcellularLocation>
        <location evidence="1">Cell membrane</location>
        <topology evidence="1">Multi-pass membrane protein</topology>
    </subcellularLocation>
</comment>
<dbReference type="KEGG" id="ppsr:I6J18_19305"/>
<keyword evidence="4 7" id="KW-0812">Transmembrane</keyword>
<dbReference type="Pfam" id="PF04239">
    <property type="entry name" value="DUF421"/>
    <property type="match status" value="1"/>
</dbReference>
<keyword evidence="5 7" id="KW-1133">Transmembrane helix</keyword>
<proteinExistence type="inferred from homology"/>
<evidence type="ECO:0000256" key="7">
    <source>
        <dbReference type="SAM" id="Phobius"/>
    </source>
</evidence>
<dbReference type="RefSeq" id="WP_040373101.1">
    <property type="nucleotide sequence ID" value="NZ_CP068053.1"/>
</dbReference>
<dbReference type="AlphaFoldDB" id="A0A974NL80"/>
<dbReference type="EMBL" id="CP068053">
    <property type="protein sequence ID" value="QQS99714.1"/>
    <property type="molecule type" value="Genomic_DNA"/>
</dbReference>
<name>A0A974NL80_PERPY</name>
<dbReference type="Gene3D" id="3.30.240.20">
    <property type="entry name" value="bsu07140 like domains"/>
    <property type="match status" value="2"/>
</dbReference>
<accession>A0A974NL80</accession>
<evidence type="ECO:0000256" key="1">
    <source>
        <dbReference type="ARBA" id="ARBA00004651"/>
    </source>
</evidence>
<organism evidence="9 10">
    <name type="scientific">Peribacillus psychrosaccharolyticus</name>
    <name type="common">Bacillus psychrosaccharolyticus</name>
    <dbReference type="NCBI Taxonomy" id="1407"/>
    <lineage>
        <taxon>Bacteria</taxon>
        <taxon>Bacillati</taxon>
        <taxon>Bacillota</taxon>
        <taxon>Bacilli</taxon>
        <taxon>Bacillales</taxon>
        <taxon>Bacillaceae</taxon>
        <taxon>Peribacillus</taxon>
    </lineage>
</organism>
<keyword evidence="6 7" id="KW-0472">Membrane</keyword>
<evidence type="ECO:0000256" key="2">
    <source>
        <dbReference type="ARBA" id="ARBA00006448"/>
    </source>
</evidence>
<dbReference type="Proteomes" id="UP000595254">
    <property type="component" value="Chromosome"/>
</dbReference>
<dbReference type="InterPro" id="IPR007353">
    <property type="entry name" value="DUF421"/>
</dbReference>
<gene>
    <name evidence="9" type="ORF">I6J18_19305</name>
</gene>
<evidence type="ECO:0000256" key="6">
    <source>
        <dbReference type="ARBA" id="ARBA00023136"/>
    </source>
</evidence>
<dbReference type="GO" id="GO:0005886">
    <property type="term" value="C:plasma membrane"/>
    <property type="evidence" value="ECO:0007669"/>
    <property type="project" value="UniProtKB-SubCell"/>
</dbReference>
<evidence type="ECO:0000256" key="3">
    <source>
        <dbReference type="ARBA" id="ARBA00022475"/>
    </source>
</evidence>
<feature type="domain" description="YetF C-terminal" evidence="8">
    <location>
        <begin position="82"/>
        <end position="203"/>
    </location>
</feature>
<evidence type="ECO:0000313" key="9">
    <source>
        <dbReference type="EMBL" id="QQS99714.1"/>
    </source>
</evidence>
<evidence type="ECO:0000256" key="5">
    <source>
        <dbReference type="ARBA" id="ARBA00022989"/>
    </source>
</evidence>
<comment type="similarity">
    <text evidence="2">Belongs to the UPF0702 family.</text>
</comment>
<keyword evidence="3" id="KW-1003">Cell membrane</keyword>
<evidence type="ECO:0000259" key="8">
    <source>
        <dbReference type="Pfam" id="PF04239"/>
    </source>
</evidence>
<evidence type="ECO:0000313" key="10">
    <source>
        <dbReference type="Proteomes" id="UP000595254"/>
    </source>
</evidence>